<dbReference type="AlphaFoldDB" id="A0AAW8SZV0"/>
<protein>
    <submittedName>
        <fullName evidence="1">Uncharacterized protein</fullName>
    </submittedName>
</protein>
<organism evidence="1 2">
    <name type="scientific">Enterococcus raffinosus</name>
    <dbReference type="NCBI Taxonomy" id="71452"/>
    <lineage>
        <taxon>Bacteria</taxon>
        <taxon>Bacillati</taxon>
        <taxon>Bacillota</taxon>
        <taxon>Bacilli</taxon>
        <taxon>Lactobacillales</taxon>
        <taxon>Enterococcaceae</taxon>
        <taxon>Enterococcus</taxon>
    </lineage>
</organism>
<gene>
    <name evidence="1" type="ORF">P7D78_15785</name>
</gene>
<dbReference type="EMBL" id="JARPXM010000019">
    <property type="protein sequence ID" value="MDT2539598.1"/>
    <property type="molecule type" value="Genomic_DNA"/>
</dbReference>
<evidence type="ECO:0000313" key="1">
    <source>
        <dbReference type="EMBL" id="MDT2539598.1"/>
    </source>
</evidence>
<dbReference type="Proteomes" id="UP001249240">
    <property type="component" value="Unassembled WGS sequence"/>
</dbReference>
<accession>A0AAW8SZV0</accession>
<evidence type="ECO:0000313" key="2">
    <source>
        <dbReference type="Proteomes" id="UP001249240"/>
    </source>
</evidence>
<proteinExistence type="predicted"/>
<name>A0AAW8SZV0_9ENTE</name>
<reference evidence="1" key="1">
    <citation type="submission" date="2023-03" db="EMBL/GenBank/DDBJ databases">
        <authorList>
            <person name="Shen W."/>
            <person name="Cai J."/>
        </authorList>
    </citation>
    <scope>NUCLEOTIDE SEQUENCE</scope>
    <source>
        <strain evidence="1">B646-2</strain>
    </source>
</reference>
<comment type="caution">
    <text evidence="1">The sequence shown here is derived from an EMBL/GenBank/DDBJ whole genome shotgun (WGS) entry which is preliminary data.</text>
</comment>
<sequence>MVSGAEMVVKAFIQENVEVFLLILVDRQLIHLMPFINGLN</sequence>
<dbReference type="RefSeq" id="WP_010744564.1">
    <property type="nucleotide sequence ID" value="NZ_BAAAXM010000028.1"/>
</dbReference>